<evidence type="ECO:0000313" key="1">
    <source>
        <dbReference type="EMBL" id="KAA8571845.1"/>
    </source>
</evidence>
<proteinExistence type="predicted"/>
<name>A0A5M9JYQ3_MONFR</name>
<sequence>MLVGADTRFRKIGVEGSKVDHSLSDPGEPELWRLEIGDCERAARHLAGVFVTRSGRATGKTWIAEGGDSMDRERAEEFHILRVTIYKVGAEKRSKGP</sequence>
<reference evidence="1 2" key="1">
    <citation type="submission" date="2019-06" db="EMBL/GenBank/DDBJ databases">
        <title>Genome Sequence of the Brown Rot Fungal Pathogen Monilinia fructicola.</title>
        <authorList>
            <person name="De Miccolis Angelini R.M."/>
            <person name="Landi L."/>
            <person name="Abate D."/>
            <person name="Pollastro S."/>
            <person name="Romanazzi G."/>
            <person name="Faretra F."/>
        </authorList>
    </citation>
    <scope>NUCLEOTIDE SEQUENCE [LARGE SCALE GENOMIC DNA]</scope>
    <source>
        <strain evidence="1 2">Mfrc123</strain>
    </source>
</reference>
<accession>A0A5M9JYQ3</accession>
<evidence type="ECO:0000313" key="2">
    <source>
        <dbReference type="Proteomes" id="UP000322873"/>
    </source>
</evidence>
<dbReference type="EMBL" id="VICG01000005">
    <property type="protein sequence ID" value="KAA8571845.1"/>
    <property type="molecule type" value="Genomic_DNA"/>
</dbReference>
<keyword evidence="2" id="KW-1185">Reference proteome</keyword>
<dbReference type="AlphaFoldDB" id="A0A5M9JYQ3"/>
<protein>
    <submittedName>
        <fullName evidence="1">Uncharacterized protein</fullName>
    </submittedName>
</protein>
<dbReference type="Proteomes" id="UP000322873">
    <property type="component" value="Unassembled WGS sequence"/>
</dbReference>
<gene>
    <name evidence="1" type="ORF">EYC84_001807</name>
</gene>
<comment type="caution">
    <text evidence="1">The sequence shown here is derived from an EMBL/GenBank/DDBJ whole genome shotgun (WGS) entry which is preliminary data.</text>
</comment>
<organism evidence="1 2">
    <name type="scientific">Monilinia fructicola</name>
    <name type="common">Brown rot fungus</name>
    <name type="synonym">Ciboria fructicola</name>
    <dbReference type="NCBI Taxonomy" id="38448"/>
    <lineage>
        <taxon>Eukaryota</taxon>
        <taxon>Fungi</taxon>
        <taxon>Dikarya</taxon>
        <taxon>Ascomycota</taxon>
        <taxon>Pezizomycotina</taxon>
        <taxon>Leotiomycetes</taxon>
        <taxon>Helotiales</taxon>
        <taxon>Sclerotiniaceae</taxon>
        <taxon>Monilinia</taxon>
    </lineage>
</organism>